<evidence type="ECO:0000313" key="2">
    <source>
        <dbReference type="Proteomes" id="UP001500238"/>
    </source>
</evidence>
<reference evidence="1 2" key="1">
    <citation type="journal article" date="2019" name="Int. J. Syst. Evol. Microbiol.">
        <title>The Global Catalogue of Microorganisms (GCM) 10K type strain sequencing project: providing services to taxonomists for standard genome sequencing and annotation.</title>
        <authorList>
            <consortium name="The Broad Institute Genomics Platform"/>
            <consortium name="The Broad Institute Genome Sequencing Center for Infectious Disease"/>
            <person name="Wu L."/>
            <person name="Ma J."/>
        </authorList>
    </citation>
    <scope>NUCLEOTIDE SEQUENCE [LARGE SCALE GENOMIC DNA]</scope>
    <source>
        <strain evidence="1 2">JCM 14603</strain>
    </source>
</reference>
<gene>
    <name evidence="1" type="ORF">GCM10009102_11840</name>
</gene>
<sequence length="106" mass="11312">MVLPHDVGQLARAQAVGKGGAGNRHVRNGFGLQAGQQVCHGVQIGRAGGSVTPRGAAAKLDTMNNRGTRTETYADHRFRLVMIRTGQDCPAPWAGRADERYQSAVM</sequence>
<dbReference type="Proteomes" id="UP001500238">
    <property type="component" value="Unassembled WGS sequence"/>
</dbReference>
<protein>
    <submittedName>
        <fullName evidence="1">Uncharacterized protein</fullName>
    </submittedName>
</protein>
<organism evidence="1 2">
    <name type="scientific">Sphingomonas insulae</name>
    <dbReference type="NCBI Taxonomy" id="424800"/>
    <lineage>
        <taxon>Bacteria</taxon>
        <taxon>Pseudomonadati</taxon>
        <taxon>Pseudomonadota</taxon>
        <taxon>Alphaproteobacteria</taxon>
        <taxon>Sphingomonadales</taxon>
        <taxon>Sphingomonadaceae</taxon>
        <taxon>Sphingomonas</taxon>
    </lineage>
</organism>
<dbReference type="EMBL" id="BAAAES010000007">
    <property type="protein sequence ID" value="GAA0664112.1"/>
    <property type="molecule type" value="Genomic_DNA"/>
</dbReference>
<keyword evidence="2" id="KW-1185">Reference proteome</keyword>
<proteinExistence type="predicted"/>
<name>A0ABN1HRB8_9SPHN</name>
<evidence type="ECO:0000313" key="1">
    <source>
        <dbReference type="EMBL" id="GAA0664112.1"/>
    </source>
</evidence>
<accession>A0ABN1HRB8</accession>
<comment type="caution">
    <text evidence="1">The sequence shown here is derived from an EMBL/GenBank/DDBJ whole genome shotgun (WGS) entry which is preliminary data.</text>
</comment>